<name>A0ABD2Z4K4_9GENT</name>
<dbReference type="InterPro" id="IPR058922">
    <property type="entry name" value="WHD_DRP"/>
</dbReference>
<dbReference type="AlphaFoldDB" id="A0ABD2Z4K4"/>
<dbReference type="PRINTS" id="PR00364">
    <property type="entry name" value="DISEASERSIST"/>
</dbReference>
<accession>A0ABD2Z4K4</accession>
<keyword evidence="3" id="KW-0963">Cytoplasm</keyword>
<dbReference type="InterPro" id="IPR036388">
    <property type="entry name" value="WH-like_DNA-bd_sf"/>
</dbReference>
<evidence type="ECO:0000256" key="3">
    <source>
        <dbReference type="ARBA" id="ARBA00022490"/>
    </source>
</evidence>
<evidence type="ECO:0000256" key="6">
    <source>
        <dbReference type="ARBA" id="ARBA00022741"/>
    </source>
</evidence>
<dbReference type="InterPro" id="IPR027417">
    <property type="entry name" value="P-loop_NTPase"/>
</dbReference>
<evidence type="ECO:0000259" key="10">
    <source>
        <dbReference type="Pfam" id="PF23559"/>
    </source>
</evidence>
<evidence type="ECO:0000313" key="12">
    <source>
        <dbReference type="Proteomes" id="UP001630127"/>
    </source>
</evidence>
<organism evidence="11 12">
    <name type="scientific">Cinchona calisaya</name>
    <dbReference type="NCBI Taxonomy" id="153742"/>
    <lineage>
        <taxon>Eukaryota</taxon>
        <taxon>Viridiplantae</taxon>
        <taxon>Streptophyta</taxon>
        <taxon>Embryophyta</taxon>
        <taxon>Tracheophyta</taxon>
        <taxon>Spermatophyta</taxon>
        <taxon>Magnoliopsida</taxon>
        <taxon>eudicotyledons</taxon>
        <taxon>Gunneridae</taxon>
        <taxon>Pentapetalae</taxon>
        <taxon>asterids</taxon>
        <taxon>lamiids</taxon>
        <taxon>Gentianales</taxon>
        <taxon>Rubiaceae</taxon>
        <taxon>Cinchonoideae</taxon>
        <taxon>Cinchoneae</taxon>
        <taxon>Cinchona</taxon>
    </lineage>
</organism>
<dbReference type="Gene3D" id="1.20.5.4130">
    <property type="match status" value="1"/>
</dbReference>
<keyword evidence="8" id="KW-0067">ATP-binding</keyword>
<proteinExistence type="inferred from homology"/>
<dbReference type="InterPro" id="IPR044974">
    <property type="entry name" value="Disease_R_plants"/>
</dbReference>
<dbReference type="Pfam" id="PF23559">
    <property type="entry name" value="WHD_DRP"/>
    <property type="match status" value="1"/>
</dbReference>
<evidence type="ECO:0000256" key="4">
    <source>
        <dbReference type="ARBA" id="ARBA00022614"/>
    </source>
</evidence>
<evidence type="ECO:0000256" key="7">
    <source>
        <dbReference type="ARBA" id="ARBA00022821"/>
    </source>
</evidence>
<dbReference type="Gene3D" id="1.10.8.430">
    <property type="entry name" value="Helical domain of apoptotic protease-activating factors"/>
    <property type="match status" value="1"/>
</dbReference>
<dbReference type="Proteomes" id="UP001630127">
    <property type="component" value="Unassembled WGS sequence"/>
</dbReference>
<dbReference type="InterPro" id="IPR042197">
    <property type="entry name" value="Apaf_helical"/>
</dbReference>
<evidence type="ECO:0000256" key="1">
    <source>
        <dbReference type="ARBA" id="ARBA00004496"/>
    </source>
</evidence>
<gene>
    <name evidence="11" type="ORF">ACH5RR_026478</name>
</gene>
<sequence length="557" mass="63646">MLHLMPRANLLGFFYSLFGNLKELLNYNSSNSIFLMKYDLEMLFLELEVLESFLVKSAKQRDELEELRELWTRIANVSYELECVIDSILCRDGPLCYHFLWLSAAMEEIKLIKAKVVEIDGLGDFCRSLEMNIVSKASSHVTSQDTIPATEEDVIGFNNEAEEIITQLTRGTLQMDIISIVGMPGIGNTTLAKKVYNTPSIAYHFYTRAWCCISQVYQRRELLLKILSDVTELTGLLHKKTDDDVAEVLRKCLKGKRYLIVLDYLWNIEAWKELRESFPNDNNGSRVLFTSRVHDVALQAKPHCKPYVLSPLSDDKSWELFQKKLFCDGGCPSTLSEVGKVIAQNCKGVPLSVVVAAGLLASTEKTLDRWKQISENLSSHIVSDPQRGCMKILSLSYEHLPDHLKSCFLYLGAFPEDSKIPTSKLFWLWIAEGFFQKTDDKSLEDAAEDRLMDLVDRSLVDVAKRRPIGRVKSCHLHDLLREVCLKKAKEEIFLQLLHRHDKHFGYTPDGLEWIAESAVSNPFTCHQRRLCICSQRDHFTTLKPSGPHGLFSYVFCL</sequence>
<dbReference type="PANTHER" id="PTHR23155:SF1152">
    <property type="entry name" value="AAA+ ATPASE DOMAIN-CONTAINING PROTEIN"/>
    <property type="match status" value="1"/>
</dbReference>
<keyword evidence="4" id="KW-0433">Leucine-rich repeat</keyword>
<dbReference type="InterPro" id="IPR038005">
    <property type="entry name" value="RX-like_CC"/>
</dbReference>
<reference evidence="11 12" key="1">
    <citation type="submission" date="2024-11" db="EMBL/GenBank/DDBJ databases">
        <title>A near-complete genome assembly of Cinchona calisaya.</title>
        <authorList>
            <person name="Lian D.C."/>
            <person name="Zhao X.W."/>
            <person name="Wei L."/>
        </authorList>
    </citation>
    <scope>NUCLEOTIDE SEQUENCE [LARGE SCALE GENOMIC DNA]</scope>
    <source>
        <tissue evidence="11">Nenye</tissue>
    </source>
</reference>
<comment type="subcellular location">
    <subcellularLocation>
        <location evidence="1">Cytoplasm</location>
    </subcellularLocation>
</comment>
<dbReference type="Pfam" id="PF00931">
    <property type="entry name" value="NB-ARC"/>
    <property type="match status" value="1"/>
</dbReference>
<dbReference type="FunFam" id="1.10.10.10:FF:000322">
    <property type="entry name" value="Probable disease resistance protein At1g63360"/>
    <property type="match status" value="1"/>
</dbReference>
<dbReference type="CDD" id="cd14798">
    <property type="entry name" value="RX-CC_like"/>
    <property type="match status" value="1"/>
</dbReference>
<evidence type="ECO:0000256" key="5">
    <source>
        <dbReference type="ARBA" id="ARBA00022737"/>
    </source>
</evidence>
<dbReference type="Gene3D" id="3.40.50.300">
    <property type="entry name" value="P-loop containing nucleotide triphosphate hydrolases"/>
    <property type="match status" value="1"/>
</dbReference>
<dbReference type="PANTHER" id="PTHR23155">
    <property type="entry name" value="DISEASE RESISTANCE PROTEIN RP"/>
    <property type="match status" value="1"/>
</dbReference>
<keyword evidence="6" id="KW-0547">Nucleotide-binding</keyword>
<dbReference type="FunFam" id="3.40.50.300:FF:001091">
    <property type="entry name" value="Probable disease resistance protein At1g61300"/>
    <property type="match status" value="1"/>
</dbReference>
<keyword evidence="7" id="KW-0611">Plant defense</keyword>
<keyword evidence="5" id="KW-0677">Repeat</keyword>
<dbReference type="EMBL" id="JBJUIK010000011">
    <property type="protein sequence ID" value="KAL3513761.1"/>
    <property type="molecule type" value="Genomic_DNA"/>
</dbReference>
<dbReference type="GO" id="GO:0051607">
    <property type="term" value="P:defense response to virus"/>
    <property type="evidence" value="ECO:0007669"/>
    <property type="project" value="UniProtKB-ARBA"/>
</dbReference>
<evidence type="ECO:0000256" key="2">
    <source>
        <dbReference type="ARBA" id="ARBA00008894"/>
    </source>
</evidence>
<dbReference type="GO" id="GO:0005524">
    <property type="term" value="F:ATP binding"/>
    <property type="evidence" value="ECO:0007669"/>
    <property type="project" value="UniProtKB-KW"/>
</dbReference>
<dbReference type="InterPro" id="IPR002182">
    <property type="entry name" value="NB-ARC"/>
</dbReference>
<dbReference type="GO" id="GO:0005737">
    <property type="term" value="C:cytoplasm"/>
    <property type="evidence" value="ECO:0007669"/>
    <property type="project" value="UniProtKB-SubCell"/>
</dbReference>
<protein>
    <submittedName>
        <fullName evidence="11">Uncharacterized protein</fullName>
    </submittedName>
</protein>
<comment type="similarity">
    <text evidence="2">Belongs to the disease resistance NB-LRR family.</text>
</comment>
<evidence type="ECO:0000313" key="11">
    <source>
        <dbReference type="EMBL" id="KAL3513761.1"/>
    </source>
</evidence>
<evidence type="ECO:0000256" key="8">
    <source>
        <dbReference type="ARBA" id="ARBA00022840"/>
    </source>
</evidence>
<feature type="domain" description="NB-ARC" evidence="9">
    <location>
        <begin position="159"/>
        <end position="326"/>
    </location>
</feature>
<dbReference type="Gene3D" id="1.10.10.10">
    <property type="entry name" value="Winged helix-like DNA-binding domain superfamily/Winged helix DNA-binding domain"/>
    <property type="match status" value="1"/>
</dbReference>
<feature type="domain" description="Disease resistance protein winged helix" evidence="10">
    <location>
        <begin position="414"/>
        <end position="483"/>
    </location>
</feature>
<dbReference type="SUPFAM" id="SSF52540">
    <property type="entry name" value="P-loop containing nucleoside triphosphate hydrolases"/>
    <property type="match status" value="1"/>
</dbReference>
<keyword evidence="12" id="KW-1185">Reference proteome</keyword>
<evidence type="ECO:0000259" key="9">
    <source>
        <dbReference type="Pfam" id="PF00931"/>
    </source>
</evidence>
<comment type="caution">
    <text evidence="11">The sequence shown here is derived from an EMBL/GenBank/DDBJ whole genome shotgun (WGS) entry which is preliminary data.</text>
</comment>